<feature type="region of interest" description="Disordered" evidence="2">
    <location>
        <begin position="497"/>
        <end position="519"/>
    </location>
</feature>
<evidence type="ECO:0000256" key="2">
    <source>
        <dbReference type="SAM" id="MobiDB-lite"/>
    </source>
</evidence>
<dbReference type="InterPro" id="IPR054000">
    <property type="entry name" value="MLKL_N"/>
</dbReference>
<evidence type="ECO:0000256" key="1">
    <source>
        <dbReference type="PROSITE-ProRule" id="PRU10141"/>
    </source>
</evidence>
<dbReference type="InterPro" id="IPR017441">
    <property type="entry name" value="Protein_kinase_ATP_BS"/>
</dbReference>
<sequence length="519" mass="58151">MDLVGSVTQIVNIALQIQELVETVRQNKEDCKKIAMRVKRLRAIVERLNSTDVSSEKIMIDALNDLEETFLQALKLVKACQTRNKVWLFLRAGNVSKQLREVKDEMMDHMHIANFGNCAQQTVIITEAFIRDPASNPKKLLKVLSMQGEEEIHVVGSRLVCQGTVRGGGRTYQLPNDVTRSEILAEKESIPAGSLEDTVSHFRNFSSSVLKALTKNFSNQHVIGKGGSAIVYKGVLPNGEEVAIKKFCVDASQDEHVVRYAEVFSVLREHENVVKFLGYCHETKIQMVPVEGRCVAAERRHMLVVEEYMPNGSLSDIIDGSSRPLDWTSVFRIIRGIAQGVAHIHTKGAVHLDLKPANILLDSVMNPKICDFERSKILNQKDEDVAERVTQELAGTLGYLPPEYIADGIFSFKHDVFSFGILLLHTISKSGLLQDSTDWIRHALEGQVDVESLIGTSSRDKSKLKEIKSCMDIGLQCAAKERTDRPTMWEVIDMLDGKEQPRKTPMRNKASSFKKKGRA</sequence>
<dbReference type="InterPro" id="IPR059179">
    <property type="entry name" value="MLKL-like_MCAfunc"/>
</dbReference>
<dbReference type="InterPro" id="IPR000719">
    <property type="entry name" value="Prot_kinase_dom"/>
</dbReference>
<dbReference type="Gramene" id="TRITD1Bv1G006690.2">
    <property type="protein sequence ID" value="TRITD1Bv1G006690.2"/>
    <property type="gene ID" value="TRITD1Bv1G006690"/>
</dbReference>
<protein>
    <recommendedName>
        <fullName evidence="3">Protein kinase domain-containing protein</fullName>
    </recommendedName>
</protein>
<dbReference type="GO" id="GO:0004672">
    <property type="term" value="F:protein kinase activity"/>
    <property type="evidence" value="ECO:0007669"/>
    <property type="project" value="InterPro"/>
</dbReference>
<evidence type="ECO:0000313" key="4">
    <source>
        <dbReference type="EMBL" id="VAH12560.1"/>
    </source>
</evidence>
<dbReference type="InterPro" id="IPR036537">
    <property type="entry name" value="Adaptor_Cbl_N_dom_sf"/>
</dbReference>
<evidence type="ECO:0000259" key="3">
    <source>
        <dbReference type="PROSITE" id="PS50011"/>
    </source>
</evidence>
<dbReference type="PROSITE" id="PS00107">
    <property type="entry name" value="PROTEIN_KINASE_ATP"/>
    <property type="match status" value="1"/>
</dbReference>
<dbReference type="PANTHER" id="PTHR45707">
    <property type="entry name" value="C2 CALCIUM/LIPID-BINDING PLANT PHOSPHORIBOSYLTRANSFERASE FAMILY PROTEIN"/>
    <property type="match status" value="1"/>
</dbReference>
<keyword evidence="1" id="KW-0067">ATP-binding</keyword>
<dbReference type="GO" id="GO:0005524">
    <property type="term" value="F:ATP binding"/>
    <property type="evidence" value="ECO:0007669"/>
    <property type="project" value="UniProtKB-UniRule"/>
</dbReference>
<feature type="domain" description="Protein kinase" evidence="3">
    <location>
        <begin position="217"/>
        <end position="503"/>
    </location>
</feature>
<dbReference type="Proteomes" id="UP000324705">
    <property type="component" value="Chromosome 1B"/>
</dbReference>
<dbReference type="OMA" id="GYCQETT"/>
<evidence type="ECO:0000313" key="5">
    <source>
        <dbReference type="Proteomes" id="UP000324705"/>
    </source>
</evidence>
<dbReference type="Gene3D" id="1.20.930.20">
    <property type="entry name" value="Adaptor protein Cbl, N-terminal domain"/>
    <property type="match status" value="1"/>
</dbReference>
<reference evidence="4 5" key="1">
    <citation type="submission" date="2017-09" db="EMBL/GenBank/DDBJ databases">
        <authorList>
            <consortium name="International Durum Wheat Genome Sequencing Consortium (IDWGSC)"/>
            <person name="Milanesi L."/>
        </authorList>
    </citation>
    <scope>NUCLEOTIDE SEQUENCE [LARGE SCALE GENOMIC DNA]</scope>
    <source>
        <strain evidence="5">cv. Svevo</strain>
    </source>
</reference>
<feature type="binding site" evidence="1">
    <location>
        <position position="246"/>
    </location>
    <ligand>
        <name>ATP</name>
        <dbReference type="ChEBI" id="CHEBI:30616"/>
    </ligand>
</feature>
<proteinExistence type="predicted"/>
<dbReference type="PROSITE" id="PS50011">
    <property type="entry name" value="PROTEIN_KINASE_DOM"/>
    <property type="match status" value="1"/>
</dbReference>
<dbReference type="CDD" id="cd21037">
    <property type="entry name" value="MLKL_NTD"/>
    <property type="match status" value="1"/>
</dbReference>
<dbReference type="Pfam" id="PF22215">
    <property type="entry name" value="MLKL_N"/>
    <property type="match status" value="1"/>
</dbReference>
<organism evidence="4 5">
    <name type="scientific">Triticum turgidum subsp. durum</name>
    <name type="common">Durum wheat</name>
    <name type="synonym">Triticum durum</name>
    <dbReference type="NCBI Taxonomy" id="4567"/>
    <lineage>
        <taxon>Eukaryota</taxon>
        <taxon>Viridiplantae</taxon>
        <taxon>Streptophyta</taxon>
        <taxon>Embryophyta</taxon>
        <taxon>Tracheophyta</taxon>
        <taxon>Spermatophyta</taxon>
        <taxon>Magnoliopsida</taxon>
        <taxon>Liliopsida</taxon>
        <taxon>Poales</taxon>
        <taxon>Poaceae</taxon>
        <taxon>BOP clade</taxon>
        <taxon>Pooideae</taxon>
        <taxon>Triticodae</taxon>
        <taxon>Triticeae</taxon>
        <taxon>Triticinae</taxon>
        <taxon>Triticum</taxon>
    </lineage>
</organism>
<dbReference type="Pfam" id="PF00069">
    <property type="entry name" value="Pkinase"/>
    <property type="match status" value="1"/>
</dbReference>
<gene>
    <name evidence="4" type="ORF">TRITD_1Bv1G006690</name>
</gene>
<dbReference type="AlphaFoldDB" id="A0A9R0QMT7"/>
<dbReference type="EMBL" id="LT934112">
    <property type="protein sequence ID" value="VAH12560.1"/>
    <property type="molecule type" value="Genomic_DNA"/>
</dbReference>
<keyword evidence="5" id="KW-1185">Reference proteome</keyword>
<accession>A0A9R0QMT7</accession>
<name>A0A9R0QMT7_TRITD</name>
<dbReference type="Gene3D" id="3.30.200.20">
    <property type="entry name" value="Phosphorylase Kinase, domain 1"/>
    <property type="match status" value="1"/>
</dbReference>
<dbReference type="GO" id="GO:0007166">
    <property type="term" value="P:cell surface receptor signaling pathway"/>
    <property type="evidence" value="ECO:0007669"/>
    <property type="project" value="InterPro"/>
</dbReference>
<dbReference type="InterPro" id="IPR011009">
    <property type="entry name" value="Kinase-like_dom_sf"/>
</dbReference>
<dbReference type="Gene3D" id="1.10.510.10">
    <property type="entry name" value="Transferase(Phosphotransferase) domain 1"/>
    <property type="match status" value="1"/>
</dbReference>
<dbReference type="PANTHER" id="PTHR45707:SF76">
    <property type="entry name" value="PROTEIN KINASE DOMAIN-CONTAINING PROTEIN"/>
    <property type="match status" value="1"/>
</dbReference>
<dbReference type="SMART" id="SM00220">
    <property type="entry name" value="S_TKc"/>
    <property type="match status" value="1"/>
</dbReference>
<keyword evidence="1" id="KW-0547">Nucleotide-binding</keyword>
<dbReference type="SUPFAM" id="SSF56112">
    <property type="entry name" value="Protein kinase-like (PK-like)"/>
    <property type="match status" value="1"/>
</dbReference>